<evidence type="ECO:0000259" key="2">
    <source>
        <dbReference type="PROSITE" id="PS51840"/>
    </source>
</evidence>
<dbReference type="PROSITE" id="PS51840">
    <property type="entry name" value="C2_NT"/>
    <property type="match status" value="1"/>
</dbReference>
<name>A0A3P6G0D4_BRAOL</name>
<evidence type="ECO:0000256" key="1">
    <source>
        <dbReference type="SAM" id="MobiDB-lite"/>
    </source>
</evidence>
<proteinExistence type="predicted"/>
<reference evidence="3" key="1">
    <citation type="submission" date="2018-11" db="EMBL/GenBank/DDBJ databases">
        <authorList>
            <consortium name="Genoscope - CEA"/>
            <person name="William W."/>
        </authorList>
    </citation>
    <scope>NUCLEOTIDE SEQUENCE</scope>
</reference>
<dbReference type="AlphaFoldDB" id="A0A3P6G0D4"/>
<evidence type="ECO:0000313" key="3">
    <source>
        <dbReference type="EMBL" id="VDD52901.1"/>
    </source>
</evidence>
<feature type="domain" description="C2 NT-type" evidence="2">
    <location>
        <begin position="9"/>
        <end position="173"/>
    </location>
</feature>
<feature type="compositionally biased region" description="Basic and acidic residues" evidence="1">
    <location>
        <begin position="357"/>
        <end position="368"/>
    </location>
</feature>
<protein>
    <recommendedName>
        <fullName evidence="2">C2 NT-type domain-containing protein</fullName>
    </recommendedName>
</protein>
<gene>
    <name evidence="3" type="ORF">BOLC1T05290H</name>
</gene>
<sequence length="694" mass="78201">MVVKMMKWRPWPPLVTRKYEVKLSVRRLEGWDLAREPEKERLTVEIRWKGPKATLGSLRRPSVKRDFTKEAAAESDVVSWEEEEFQSVCSLTSYKEDDTLFYPWEIAFSLFTNGMKQGQKNKAPLAGTASLNLSEYARVTDQREFEINIPLTLSACIASEPHPLLCVSLSLFELRTTPETSDSQTAIVPVPSPPPPHQTEKEDVSAIKAGLRKVKIFVSTRKAKKACHREEEAEGRFSSFESSESLDLSEEASDECKEDLMSVRKSFSYGPLSYANGVGSSLNRGAKVSEEDEDWVYYSHRKSDVGGGGGGGGGGCCSDVEDASAGLVYETSSSSLLQRRSILPWRKRKLSFRSPKAKGEPLLKKDNGEEGGDDIDYDRRQLSSDEALVRSKTDEDSSTVNPQHSSFLEFGDDSFAIGSWEEKEVVSRDGHMKLQTSVFLASIDQRSERAAGESACTALVAVIADWFQKNGNLMPIKSQFDSLIREGSLEWRNLCENETYMQQFPDKHFDLDTVLQAKIRSLTVVPGKSFVGFFHPEGMINEGSFEFLQGAMSFDSIWDEIINLDDDERVYIVSWNDHFFVLKVENEAYYIIDTLGERLYEGCDQAYILKFDDKTVIHKNLQGEESESEPEPEVVCSGKESCKEYIKSFLAAIPIRELQEDIKKGLASTAPVHQRLQVEFHYTEMSRDNDVVPV</sequence>
<accession>A0A3P6G0D4</accession>
<dbReference type="InterPro" id="IPR019448">
    <property type="entry name" value="NT-C2"/>
</dbReference>
<dbReference type="PANTHER" id="PTHR31182">
    <property type="entry name" value="C2 NT-TYPE DOMAIN-CONTAINING PROTEIN"/>
    <property type="match status" value="1"/>
</dbReference>
<feature type="region of interest" description="Disordered" evidence="1">
    <location>
        <begin position="356"/>
        <end position="380"/>
    </location>
</feature>
<dbReference type="Pfam" id="PF10358">
    <property type="entry name" value="NT-C2"/>
    <property type="match status" value="1"/>
</dbReference>
<dbReference type="EMBL" id="LR031878">
    <property type="protein sequence ID" value="VDD52901.1"/>
    <property type="molecule type" value="Genomic_DNA"/>
</dbReference>
<dbReference type="PANTHER" id="PTHR31182:SF15">
    <property type="entry name" value="F26K24.5 PROTEIN"/>
    <property type="match status" value="1"/>
</dbReference>
<organism evidence="3">
    <name type="scientific">Brassica oleracea</name>
    <name type="common">Wild cabbage</name>
    <dbReference type="NCBI Taxonomy" id="3712"/>
    <lineage>
        <taxon>Eukaryota</taxon>
        <taxon>Viridiplantae</taxon>
        <taxon>Streptophyta</taxon>
        <taxon>Embryophyta</taxon>
        <taxon>Tracheophyta</taxon>
        <taxon>Spermatophyta</taxon>
        <taxon>Magnoliopsida</taxon>
        <taxon>eudicotyledons</taxon>
        <taxon>Gunneridae</taxon>
        <taxon>Pentapetalae</taxon>
        <taxon>rosids</taxon>
        <taxon>malvids</taxon>
        <taxon>Brassicales</taxon>
        <taxon>Brassicaceae</taxon>
        <taxon>Brassiceae</taxon>
        <taxon>Brassica</taxon>
    </lineage>
</organism>